<dbReference type="RefSeq" id="WP_139222917.1">
    <property type="nucleotide sequence ID" value="NZ_FONX01000026.1"/>
</dbReference>
<dbReference type="STRING" id="1177982.SAMN04489711_1268"/>
<feature type="transmembrane region" description="Helical" evidence="2">
    <location>
        <begin position="63"/>
        <end position="84"/>
    </location>
</feature>
<keyword evidence="2" id="KW-0812">Transmembrane</keyword>
<keyword evidence="4" id="KW-1185">Reference proteome</keyword>
<proteinExistence type="predicted"/>
<keyword evidence="2" id="KW-1133">Transmembrane helix</keyword>
<evidence type="ECO:0000313" key="4">
    <source>
        <dbReference type="Proteomes" id="UP000199119"/>
    </source>
</evidence>
<keyword evidence="2" id="KW-0472">Membrane</keyword>
<feature type="compositionally biased region" description="Basic and acidic residues" evidence="1">
    <location>
        <begin position="116"/>
        <end position="126"/>
    </location>
</feature>
<accession>A0A1I2HN11</accession>
<evidence type="ECO:0000256" key="1">
    <source>
        <dbReference type="SAM" id="MobiDB-lite"/>
    </source>
</evidence>
<organism evidence="3 4">
    <name type="scientific">Paracidovorax wautersii</name>
    <dbReference type="NCBI Taxonomy" id="1177982"/>
    <lineage>
        <taxon>Bacteria</taxon>
        <taxon>Pseudomonadati</taxon>
        <taxon>Pseudomonadota</taxon>
        <taxon>Betaproteobacteria</taxon>
        <taxon>Burkholderiales</taxon>
        <taxon>Comamonadaceae</taxon>
        <taxon>Paracidovorax</taxon>
    </lineage>
</organism>
<feature type="region of interest" description="Disordered" evidence="1">
    <location>
        <begin position="102"/>
        <end position="197"/>
    </location>
</feature>
<reference evidence="4" key="1">
    <citation type="submission" date="2016-10" db="EMBL/GenBank/DDBJ databases">
        <authorList>
            <person name="Varghese N."/>
            <person name="Submissions S."/>
        </authorList>
    </citation>
    <scope>NUCLEOTIDE SEQUENCE [LARGE SCALE GENOMIC DNA]</scope>
    <source>
        <strain evidence="4">DSM 27981</strain>
    </source>
</reference>
<dbReference type="EMBL" id="FONX01000026">
    <property type="protein sequence ID" value="SFF31169.1"/>
    <property type="molecule type" value="Genomic_DNA"/>
</dbReference>
<sequence>MSSSTDLGIIPAQFKLPIGRSAVVDGLEKGLAFDEENGLFRLLNKDTDKLAVLKAKPAAWKWWSVRFLTAIGGVTVIGCIGFTAMHLTRQVSTKPATATVAVMPAQDLQRSTAPRTQDERKDEPEAAPKSTGQAPASTTPKPLTPAPTGPTSGSVATASKAQSVPVQRNQMPPAASLPLAPSPNAPRPVEAPASAKPAIEPTKPALAVATKAPTQEPIQKASTPNSAGAVAAPAKVWAVRVEQNGVTFSASNKLFRVGEMLPSGELLVDVDAATATYVTDKGLRQVRSTAITR</sequence>
<evidence type="ECO:0000256" key="2">
    <source>
        <dbReference type="SAM" id="Phobius"/>
    </source>
</evidence>
<evidence type="ECO:0000313" key="3">
    <source>
        <dbReference type="EMBL" id="SFF31169.1"/>
    </source>
</evidence>
<feature type="compositionally biased region" description="Polar residues" evidence="1">
    <location>
        <begin position="149"/>
        <end position="170"/>
    </location>
</feature>
<gene>
    <name evidence="3" type="ORF">SAMN04489711_1268</name>
</gene>
<dbReference type="Proteomes" id="UP000199119">
    <property type="component" value="Unassembled WGS sequence"/>
</dbReference>
<feature type="compositionally biased region" description="Polar residues" evidence="1">
    <location>
        <begin position="130"/>
        <end position="141"/>
    </location>
</feature>
<name>A0A1I2HN11_9BURK</name>
<protein>
    <submittedName>
        <fullName evidence="3">Uncharacterized protein</fullName>
    </submittedName>
</protein>
<dbReference type="AlphaFoldDB" id="A0A1I2HN11"/>